<dbReference type="EMBL" id="JAEMGP010000007">
    <property type="protein sequence ID" value="KAG5206956.1"/>
    <property type="molecule type" value="Genomic_DNA"/>
</dbReference>
<proteinExistence type="predicted"/>
<organism evidence="4 5">
    <name type="scientific">Ovis aries</name>
    <name type="common">Sheep</name>
    <dbReference type="NCBI Taxonomy" id="9940"/>
    <lineage>
        <taxon>Eukaryota</taxon>
        <taxon>Metazoa</taxon>
        <taxon>Chordata</taxon>
        <taxon>Craniata</taxon>
        <taxon>Vertebrata</taxon>
        <taxon>Euteleostomi</taxon>
        <taxon>Mammalia</taxon>
        <taxon>Eutheria</taxon>
        <taxon>Laurasiatheria</taxon>
        <taxon>Artiodactyla</taxon>
        <taxon>Ruminantia</taxon>
        <taxon>Pecora</taxon>
        <taxon>Bovidae</taxon>
        <taxon>Caprinae</taxon>
        <taxon>Ovis</taxon>
    </lineage>
</organism>
<evidence type="ECO:0000256" key="1">
    <source>
        <dbReference type="SAM" id="MobiDB-lite"/>
    </source>
</evidence>
<feature type="region of interest" description="Disordered" evidence="1">
    <location>
        <begin position="78"/>
        <end position="97"/>
    </location>
</feature>
<feature type="chain" id="PRO_5032653501" evidence="3">
    <location>
        <begin position="22"/>
        <end position="127"/>
    </location>
</feature>
<accession>A0A836A6C0</accession>
<name>A0A836A6C0_SHEEP</name>
<keyword evidence="2" id="KW-0472">Membrane</keyword>
<gene>
    <name evidence="4" type="ORF">JEQ12_018529</name>
</gene>
<feature type="region of interest" description="Disordered" evidence="1">
    <location>
        <begin position="106"/>
        <end position="127"/>
    </location>
</feature>
<comment type="caution">
    <text evidence="4">The sequence shown here is derived from an EMBL/GenBank/DDBJ whole genome shotgun (WGS) entry which is preliminary data.</text>
</comment>
<feature type="compositionally biased region" description="Basic and acidic residues" evidence="1">
    <location>
        <begin position="117"/>
        <end position="127"/>
    </location>
</feature>
<dbReference type="AlphaFoldDB" id="A0A836A6C0"/>
<evidence type="ECO:0000313" key="5">
    <source>
        <dbReference type="Proteomes" id="UP000664991"/>
    </source>
</evidence>
<protein>
    <submittedName>
        <fullName evidence="4">Uncharacterized protein</fullName>
    </submittedName>
</protein>
<keyword evidence="2" id="KW-1133">Transmembrane helix</keyword>
<keyword evidence="2" id="KW-0812">Transmembrane</keyword>
<feature type="transmembrane region" description="Helical" evidence="2">
    <location>
        <begin position="37"/>
        <end position="56"/>
    </location>
</feature>
<evidence type="ECO:0000256" key="2">
    <source>
        <dbReference type="SAM" id="Phobius"/>
    </source>
</evidence>
<keyword evidence="3" id="KW-0732">Signal</keyword>
<sequence length="127" mass="14060">MLGLCCCVGLSLIVTLSSVFASPLDSPPGSLTKWTLRMVPVWFLYITGLQYCFLIVPIDLEKSEKSADIGICDEEFDSPESAHQQTQGESPTEVHTTEDVLVAAEVHEISEDYDMETENKSSETLRD</sequence>
<reference evidence="4 5" key="1">
    <citation type="submission" date="2020-12" db="EMBL/GenBank/DDBJ databases">
        <title>De novo assembly of Tibetan sheep genome.</title>
        <authorList>
            <person name="Li X."/>
        </authorList>
    </citation>
    <scope>NUCLEOTIDE SEQUENCE [LARGE SCALE GENOMIC DNA]</scope>
    <source>
        <tissue evidence="4">Heart</tissue>
    </source>
</reference>
<dbReference type="Proteomes" id="UP000664991">
    <property type="component" value="Unassembled WGS sequence"/>
</dbReference>
<feature type="signal peptide" evidence="3">
    <location>
        <begin position="1"/>
        <end position="21"/>
    </location>
</feature>
<evidence type="ECO:0000256" key="3">
    <source>
        <dbReference type="SAM" id="SignalP"/>
    </source>
</evidence>
<evidence type="ECO:0000313" key="4">
    <source>
        <dbReference type="EMBL" id="KAG5206956.1"/>
    </source>
</evidence>
<feature type="compositionally biased region" description="Polar residues" evidence="1">
    <location>
        <begin position="81"/>
        <end position="94"/>
    </location>
</feature>